<dbReference type="InterPro" id="IPR003613">
    <property type="entry name" value="Ubox_domain"/>
</dbReference>
<feature type="coiled-coil region" evidence="1">
    <location>
        <begin position="148"/>
        <end position="175"/>
    </location>
</feature>
<dbReference type="InterPro" id="IPR036537">
    <property type="entry name" value="Adaptor_Cbl_N_dom_sf"/>
</dbReference>
<feature type="compositionally biased region" description="Basic and acidic residues" evidence="2">
    <location>
        <begin position="408"/>
        <end position="422"/>
    </location>
</feature>
<keyword evidence="1" id="KW-0175">Coiled coil</keyword>
<feature type="region of interest" description="Disordered" evidence="2">
    <location>
        <begin position="473"/>
        <end position="602"/>
    </location>
</feature>
<dbReference type="PANTHER" id="PTHR45958">
    <property type="entry name" value="RING-TYPE E3 UBIQUITIN TRANSFERASE"/>
    <property type="match status" value="1"/>
</dbReference>
<evidence type="ECO:0000256" key="1">
    <source>
        <dbReference type="SAM" id="Coils"/>
    </source>
</evidence>
<keyword evidence="5" id="KW-1185">Reference proteome</keyword>
<dbReference type="CDD" id="cd21037">
    <property type="entry name" value="MLKL_NTD"/>
    <property type="match status" value="1"/>
</dbReference>
<dbReference type="Pfam" id="PF04564">
    <property type="entry name" value="U-box"/>
    <property type="match status" value="1"/>
</dbReference>
<dbReference type="EMBL" id="BSDZ01000003">
    <property type="protein sequence ID" value="GLI58601.1"/>
    <property type="molecule type" value="Genomic_DNA"/>
</dbReference>
<feature type="region of interest" description="Disordered" evidence="2">
    <location>
        <begin position="368"/>
        <end position="422"/>
    </location>
</feature>
<dbReference type="PANTHER" id="PTHR45958:SF18">
    <property type="entry name" value="U-BOX DOMAIN-CONTAINING PROTEIN"/>
    <property type="match status" value="1"/>
</dbReference>
<gene>
    <name evidence="4" type="ORF">VaNZ11_000329</name>
</gene>
<feature type="compositionally biased region" description="Basic and acidic residues" evidence="2">
    <location>
        <begin position="520"/>
        <end position="530"/>
    </location>
</feature>
<accession>A0ABQ5RMD5</accession>
<reference evidence="4 5" key="1">
    <citation type="journal article" date="2023" name="IScience">
        <title>Expanded male sex-determining region conserved during the evolution of homothallism in the green alga Volvox.</title>
        <authorList>
            <person name="Yamamoto K."/>
            <person name="Matsuzaki R."/>
            <person name="Mahakham W."/>
            <person name="Heman W."/>
            <person name="Sekimoto H."/>
            <person name="Kawachi M."/>
            <person name="Minakuchi Y."/>
            <person name="Toyoda A."/>
            <person name="Nozaki H."/>
        </authorList>
    </citation>
    <scope>NUCLEOTIDE SEQUENCE [LARGE SCALE GENOMIC DNA]</scope>
    <source>
        <strain evidence="4 5">NIES-4468</strain>
    </source>
</reference>
<sequence length="602" mass="64659">MADILGLILSISEICSLAANKVQDVIDIETDCKELNVLLRRLRQLLDDAVAELDDRQLNKASAIEALEALNETMQLCLDVVTDLSKKSRLRKFFRSGDHVASIKSVTSRISRDLSTLNTALGMEQHADLKRATKKLQIDLENVSLKVMRGFQAQAAQLQEQFERVREELRAAGLTSTPAMDERVQVALLSNLKAAGILDSTKSVSPKEADEVCAAFREEMESMRCEKHAMRDGYLTQLMEAFSIAAKSSHGRGSGTSAPRVHSAQAAELELPGDYRCPITLRVMSDPVKLVESGHSFERAAIERHLATSCTNPLTLLPLSSKSVVPDIALRNAIDFWLDTRGLTREHLDAEAEVSMGAAPRQCQQEEALGQLEQKEPAKLKRLGKGHERARERVGGSGGGIRSLSATAHERGGGGRPQHELQPHTILQVAPGARAEVSFTSGSAMATKEGHEEGNRVKGLCAAALRHLGGLLPDMKRKDCGRAKGESIKGARGKDTRHSNSAGASGSRGNGSSSTGGNRDAARGPLDKIQAHPRRKCGPVQLGRGCVKEVSDSSGDDVLPDSSSSDDEVLPDSSSNAGDELADTSSEAPSDASEHRPSDADD</sequence>
<feature type="compositionally biased region" description="Low complexity" evidence="2">
    <location>
        <begin position="499"/>
        <end position="519"/>
    </location>
</feature>
<dbReference type="Proteomes" id="UP001165090">
    <property type="component" value="Unassembled WGS sequence"/>
</dbReference>
<feature type="coiled-coil region" evidence="1">
    <location>
        <begin position="32"/>
        <end position="59"/>
    </location>
</feature>
<dbReference type="Gene3D" id="1.20.930.20">
    <property type="entry name" value="Adaptor protein Cbl, N-terminal domain"/>
    <property type="match status" value="1"/>
</dbReference>
<dbReference type="Gene3D" id="3.30.40.10">
    <property type="entry name" value="Zinc/RING finger domain, C3HC4 (zinc finger)"/>
    <property type="match status" value="1"/>
</dbReference>
<feature type="domain" description="U-box" evidence="3">
    <location>
        <begin position="270"/>
        <end position="344"/>
    </location>
</feature>
<feature type="compositionally biased region" description="Acidic residues" evidence="2">
    <location>
        <begin position="554"/>
        <end position="570"/>
    </location>
</feature>
<dbReference type="PROSITE" id="PS51698">
    <property type="entry name" value="U_BOX"/>
    <property type="match status" value="1"/>
</dbReference>
<name>A0ABQ5RMD5_9CHLO</name>
<dbReference type="SUPFAM" id="SSF57850">
    <property type="entry name" value="RING/U-box"/>
    <property type="match status" value="1"/>
</dbReference>
<dbReference type="SMART" id="SM00504">
    <property type="entry name" value="Ubox"/>
    <property type="match status" value="1"/>
</dbReference>
<comment type="caution">
    <text evidence="4">The sequence shown here is derived from an EMBL/GenBank/DDBJ whole genome shotgun (WGS) entry which is preliminary data.</text>
</comment>
<evidence type="ECO:0000313" key="5">
    <source>
        <dbReference type="Proteomes" id="UP001165090"/>
    </source>
</evidence>
<dbReference type="CDD" id="cd16655">
    <property type="entry name" value="RING-Ubox_WDSUB1-like"/>
    <property type="match status" value="1"/>
</dbReference>
<evidence type="ECO:0000256" key="2">
    <source>
        <dbReference type="SAM" id="MobiDB-lite"/>
    </source>
</evidence>
<feature type="compositionally biased region" description="Basic and acidic residues" evidence="2">
    <location>
        <begin position="592"/>
        <end position="602"/>
    </location>
</feature>
<dbReference type="InterPro" id="IPR013083">
    <property type="entry name" value="Znf_RING/FYVE/PHD"/>
</dbReference>
<organism evidence="4 5">
    <name type="scientific">Volvox africanus</name>
    <dbReference type="NCBI Taxonomy" id="51714"/>
    <lineage>
        <taxon>Eukaryota</taxon>
        <taxon>Viridiplantae</taxon>
        <taxon>Chlorophyta</taxon>
        <taxon>core chlorophytes</taxon>
        <taxon>Chlorophyceae</taxon>
        <taxon>CS clade</taxon>
        <taxon>Chlamydomonadales</taxon>
        <taxon>Volvocaceae</taxon>
        <taxon>Volvox</taxon>
    </lineage>
</organism>
<feature type="compositionally biased region" description="Basic and acidic residues" evidence="2">
    <location>
        <begin position="373"/>
        <end position="394"/>
    </location>
</feature>
<evidence type="ECO:0000259" key="3">
    <source>
        <dbReference type="PROSITE" id="PS51698"/>
    </source>
</evidence>
<protein>
    <recommendedName>
        <fullName evidence="3">U-box domain-containing protein</fullName>
    </recommendedName>
</protein>
<dbReference type="InterPro" id="IPR059179">
    <property type="entry name" value="MLKL-like_MCAfunc"/>
</dbReference>
<proteinExistence type="predicted"/>
<feature type="compositionally biased region" description="Basic and acidic residues" evidence="2">
    <location>
        <begin position="474"/>
        <end position="498"/>
    </location>
</feature>
<dbReference type="InterPro" id="IPR052608">
    <property type="entry name" value="U-box_domain_protein"/>
</dbReference>
<evidence type="ECO:0000313" key="4">
    <source>
        <dbReference type="EMBL" id="GLI58601.1"/>
    </source>
</evidence>